<comment type="caution">
    <text evidence="1">The sequence shown here is derived from an EMBL/GenBank/DDBJ whole genome shotgun (WGS) entry which is preliminary data.</text>
</comment>
<evidence type="ECO:0000313" key="2">
    <source>
        <dbReference type="Proteomes" id="UP000283850"/>
    </source>
</evidence>
<dbReference type="Proteomes" id="UP000283850">
    <property type="component" value="Unassembled WGS sequence"/>
</dbReference>
<organism evidence="1 2">
    <name type="scientific">Bacteroides intestinalis</name>
    <dbReference type="NCBI Taxonomy" id="329854"/>
    <lineage>
        <taxon>Bacteria</taxon>
        <taxon>Pseudomonadati</taxon>
        <taxon>Bacteroidota</taxon>
        <taxon>Bacteroidia</taxon>
        <taxon>Bacteroidales</taxon>
        <taxon>Bacteroidaceae</taxon>
        <taxon>Bacteroides</taxon>
    </lineage>
</organism>
<proteinExistence type="predicted"/>
<evidence type="ECO:0000313" key="1">
    <source>
        <dbReference type="EMBL" id="RGV52897.1"/>
    </source>
</evidence>
<protein>
    <submittedName>
        <fullName evidence="1">Uncharacterized protein</fullName>
    </submittedName>
</protein>
<sequence length="63" mass="7489">MQATLSILLFYIKAIWKAQINFILEVKQKDNSVQILLNNQLKRIKRQLLIALYQDLHYLCTVN</sequence>
<gene>
    <name evidence="1" type="ORF">DWW10_13110</name>
</gene>
<dbReference type="EMBL" id="QRZF01000008">
    <property type="protein sequence ID" value="RGV52897.1"/>
    <property type="molecule type" value="Genomic_DNA"/>
</dbReference>
<reference evidence="1 2" key="1">
    <citation type="submission" date="2018-08" db="EMBL/GenBank/DDBJ databases">
        <title>A genome reference for cultivated species of the human gut microbiota.</title>
        <authorList>
            <person name="Zou Y."/>
            <person name="Xue W."/>
            <person name="Luo G."/>
        </authorList>
    </citation>
    <scope>NUCLEOTIDE SEQUENCE [LARGE SCALE GENOMIC DNA]</scope>
    <source>
        <strain evidence="1 2">AF14-32</strain>
    </source>
</reference>
<dbReference type="AlphaFoldDB" id="A0A412Y623"/>
<accession>A0A412Y623</accession>
<name>A0A412Y623_9BACE</name>